<evidence type="ECO:0000256" key="5">
    <source>
        <dbReference type="PROSITE-ProRule" id="PRU00277"/>
    </source>
</evidence>
<evidence type="ECO:0000259" key="7">
    <source>
        <dbReference type="PROSITE" id="PS50059"/>
    </source>
</evidence>
<keyword evidence="9" id="KW-1185">Reference proteome</keyword>
<dbReference type="Proteomes" id="UP001295684">
    <property type="component" value="Unassembled WGS sequence"/>
</dbReference>
<evidence type="ECO:0000256" key="2">
    <source>
        <dbReference type="ARBA" id="ARBA00013194"/>
    </source>
</evidence>
<dbReference type="InterPro" id="IPR001179">
    <property type="entry name" value="PPIase_FKBP_dom"/>
</dbReference>
<dbReference type="PANTHER" id="PTHR10516:SF443">
    <property type="entry name" value="FK506-BINDING PROTEIN 59-RELATED"/>
    <property type="match status" value="1"/>
</dbReference>
<comment type="caution">
    <text evidence="8">The sequence shown here is derived from an EMBL/GenBank/DDBJ whole genome shotgun (WGS) entry which is preliminary data.</text>
</comment>
<accession>A0AAD2D8F8</accession>
<name>A0AAD2D8F8_EUPCR</name>
<dbReference type="EC" id="5.2.1.8" evidence="2 5"/>
<dbReference type="Pfam" id="PF00254">
    <property type="entry name" value="FKBP_C"/>
    <property type="match status" value="1"/>
</dbReference>
<sequence length="108" mass="11750">MSGFNKETLKPGSSPESPLKSKRVTCHYTGRLPDGTKFDSSVDRGTPFSFTLGIGKVITCWDKGISLMKRGEVARLTCPPEMAYGRRGVPGAIPPNATLIFDVELLDF</sequence>
<evidence type="ECO:0000256" key="3">
    <source>
        <dbReference type="ARBA" id="ARBA00023110"/>
    </source>
</evidence>
<evidence type="ECO:0000256" key="1">
    <source>
        <dbReference type="ARBA" id="ARBA00000971"/>
    </source>
</evidence>
<dbReference type="GO" id="GO:0003755">
    <property type="term" value="F:peptidyl-prolyl cis-trans isomerase activity"/>
    <property type="evidence" value="ECO:0007669"/>
    <property type="project" value="UniProtKB-KW"/>
</dbReference>
<dbReference type="EMBL" id="CAMPGE010027602">
    <property type="protein sequence ID" value="CAI2385219.1"/>
    <property type="molecule type" value="Genomic_DNA"/>
</dbReference>
<dbReference type="SUPFAM" id="SSF54534">
    <property type="entry name" value="FKBP-like"/>
    <property type="match status" value="1"/>
</dbReference>
<gene>
    <name evidence="8" type="ORF">ECRASSUSDP1_LOCUS26768</name>
</gene>
<comment type="catalytic activity">
    <reaction evidence="1 5">
        <text>[protein]-peptidylproline (omega=180) = [protein]-peptidylproline (omega=0)</text>
        <dbReference type="Rhea" id="RHEA:16237"/>
        <dbReference type="Rhea" id="RHEA-COMP:10747"/>
        <dbReference type="Rhea" id="RHEA-COMP:10748"/>
        <dbReference type="ChEBI" id="CHEBI:83833"/>
        <dbReference type="ChEBI" id="CHEBI:83834"/>
        <dbReference type="EC" id="5.2.1.8"/>
    </reaction>
</comment>
<proteinExistence type="predicted"/>
<feature type="domain" description="PPIase FKBP-type" evidence="7">
    <location>
        <begin position="21"/>
        <end position="108"/>
    </location>
</feature>
<dbReference type="Gene3D" id="3.10.50.40">
    <property type="match status" value="1"/>
</dbReference>
<dbReference type="AlphaFoldDB" id="A0AAD2D8F8"/>
<evidence type="ECO:0000256" key="4">
    <source>
        <dbReference type="ARBA" id="ARBA00023235"/>
    </source>
</evidence>
<dbReference type="PANTHER" id="PTHR10516">
    <property type="entry name" value="PEPTIDYL-PROLYL CIS-TRANS ISOMERASE"/>
    <property type="match status" value="1"/>
</dbReference>
<dbReference type="InterPro" id="IPR046357">
    <property type="entry name" value="PPIase_dom_sf"/>
</dbReference>
<evidence type="ECO:0000256" key="6">
    <source>
        <dbReference type="SAM" id="MobiDB-lite"/>
    </source>
</evidence>
<evidence type="ECO:0000313" key="8">
    <source>
        <dbReference type="EMBL" id="CAI2385219.1"/>
    </source>
</evidence>
<dbReference type="InterPro" id="IPR050689">
    <property type="entry name" value="FKBP-type_PPIase"/>
</dbReference>
<reference evidence="8" key="1">
    <citation type="submission" date="2023-07" db="EMBL/GenBank/DDBJ databases">
        <authorList>
            <consortium name="AG Swart"/>
            <person name="Singh M."/>
            <person name="Singh A."/>
            <person name="Seah K."/>
            <person name="Emmerich C."/>
        </authorList>
    </citation>
    <scope>NUCLEOTIDE SEQUENCE</scope>
    <source>
        <strain evidence="8">DP1</strain>
    </source>
</reference>
<dbReference type="PROSITE" id="PS50059">
    <property type="entry name" value="FKBP_PPIASE"/>
    <property type="match status" value="1"/>
</dbReference>
<dbReference type="FunFam" id="3.10.50.40:FF:000025">
    <property type="entry name" value="Peptidylprolyl isomerase"/>
    <property type="match status" value="1"/>
</dbReference>
<evidence type="ECO:0000313" key="9">
    <source>
        <dbReference type="Proteomes" id="UP001295684"/>
    </source>
</evidence>
<keyword evidence="3 5" id="KW-0697">Rotamase</keyword>
<keyword evidence="4 5" id="KW-0413">Isomerase</keyword>
<protein>
    <recommendedName>
        <fullName evidence="2 5">peptidylprolyl isomerase</fullName>
        <ecNumber evidence="2 5">5.2.1.8</ecNumber>
    </recommendedName>
</protein>
<feature type="region of interest" description="Disordered" evidence="6">
    <location>
        <begin position="1"/>
        <end position="24"/>
    </location>
</feature>
<organism evidence="8 9">
    <name type="scientific">Euplotes crassus</name>
    <dbReference type="NCBI Taxonomy" id="5936"/>
    <lineage>
        <taxon>Eukaryota</taxon>
        <taxon>Sar</taxon>
        <taxon>Alveolata</taxon>
        <taxon>Ciliophora</taxon>
        <taxon>Intramacronucleata</taxon>
        <taxon>Spirotrichea</taxon>
        <taxon>Hypotrichia</taxon>
        <taxon>Euplotida</taxon>
        <taxon>Euplotidae</taxon>
        <taxon>Moneuplotes</taxon>
    </lineage>
</organism>